<evidence type="ECO:0008006" key="4">
    <source>
        <dbReference type="Google" id="ProtNLM"/>
    </source>
</evidence>
<keyword evidence="1" id="KW-0732">Signal</keyword>
<sequence>MRILFYSVAMGAALAAVPALAAPGDVNAEEFYIDAKALMGKGMGAMFDKRTRPMMAQMKDAAAATKAANDAATARGEPLYCVPAAARKKGMGAEEVVAKLGRLPQSQRKASTLRQAWRAALIREFPCG</sequence>
<accession>A0A6I4TCZ4</accession>
<dbReference type="EMBL" id="WTZA01000001">
    <property type="protein sequence ID" value="MXO75102.1"/>
    <property type="molecule type" value="Genomic_DNA"/>
</dbReference>
<dbReference type="RefSeq" id="WP_160610786.1">
    <property type="nucleotide sequence ID" value="NZ_WTZA01000001.1"/>
</dbReference>
<keyword evidence="3" id="KW-1185">Reference proteome</keyword>
<evidence type="ECO:0000256" key="1">
    <source>
        <dbReference type="SAM" id="SignalP"/>
    </source>
</evidence>
<dbReference type="AlphaFoldDB" id="A0A6I4TCZ4"/>
<evidence type="ECO:0000313" key="3">
    <source>
        <dbReference type="Proteomes" id="UP000439522"/>
    </source>
</evidence>
<reference evidence="2 3" key="1">
    <citation type="submission" date="2019-12" db="EMBL/GenBank/DDBJ databases">
        <title>Genomic-based taxomic classification of the family Erythrobacteraceae.</title>
        <authorList>
            <person name="Xu L."/>
        </authorList>
    </citation>
    <scope>NUCLEOTIDE SEQUENCE [LARGE SCALE GENOMIC DNA]</scope>
    <source>
        <strain evidence="2 3">100921-2</strain>
    </source>
</reference>
<protein>
    <recommendedName>
        <fullName evidence="4">Rap1a immunity protein domain-containing protein</fullName>
    </recommendedName>
</protein>
<gene>
    <name evidence="2" type="ORF">GRI40_07725</name>
</gene>
<dbReference type="OrthoDB" id="7428574at2"/>
<feature type="signal peptide" evidence="1">
    <location>
        <begin position="1"/>
        <end position="21"/>
    </location>
</feature>
<evidence type="ECO:0000313" key="2">
    <source>
        <dbReference type="EMBL" id="MXO75102.1"/>
    </source>
</evidence>
<dbReference type="Proteomes" id="UP000439522">
    <property type="component" value="Unassembled WGS sequence"/>
</dbReference>
<proteinExistence type="predicted"/>
<comment type="caution">
    <text evidence="2">The sequence shown here is derived from an EMBL/GenBank/DDBJ whole genome shotgun (WGS) entry which is preliminary data.</text>
</comment>
<organism evidence="2 3">
    <name type="scientific">Tsuneonella aeria</name>
    <dbReference type="NCBI Taxonomy" id="1837929"/>
    <lineage>
        <taxon>Bacteria</taxon>
        <taxon>Pseudomonadati</taxon>
        <taxon>Pseudomonadota</taxon>
        <taxon>Alphaproteobacteria</taxon>
        <taxon>Sphingomonadales</taxon>
        <taxon>Erythrobacteraceae</taxon>
        <taxon>Tsuneonella</taxon>
    </lineage>
</organism>
<name>A0A6I4TCZ4_9SPHN</name>
<feature type="chain" id="PRO_5026361832" description="Rap1a immunity protein domain-containing protein" evidence="1">
    <location>
        <begin position="22"/>
        <end position="128"/>
    </location>
</feature>